<reference evidence="2" key="1">
    <citation type="submission" date="2016-10" db="EMBL/GenBank/DDBJ databases">
        <authorList>
            <person name="Varghese N."/>
            <person name="Submissions S."/>
        </authorList>
    </citation>
    <scope>NUCLEOTIDE SEQUENCE [LARGE SCALE GENOMIC DNA]</scope>
    <source>
        <strain evidence="2">IBRC-M 10043</strain>
    </source>
</reference>
<organism evidence="1 2">
    <name type="scientific">Halorientalis persicus</name>
    <dbReference type="NCBI Taxonomy" id="1367881"/>
    <lineage>
        <taxon>Archaea</taxon>
        <taxon>Methanobacteriati</taxon>
        <taxon>Methanobacteriota</taxon>
        <taxon>Stenosarchaea group</taxon>
        <taxon>Halobacteria</taxon>
        <taxon>Halobacteriales</taxon>
        <taxon>Haloarculaceae</taxon>
        <taxon>Halorientalis</taxon>
    </lineage>
</organism>
<accession>A0A1H8WG34</accession>
<evidence type="ECO:0000313" key="1">
    <source>
        <dbReference type="EMBL" id="SEP26591.1"/>
    </source>
</evidence>
<name>A0A1H8WG34_9EURY</name>
<dbReference type="EMBL" id="FOCX01000058">
    <property type="protein sequence ID" value="SEP26591.1"/>
    <property type="molecule type" value="Genomic_DNA"/>
</dbReference>
<dbReference type="Proteomes" id="UP000198775">
    <property type="component" value="Unassembled WGS sequence"/>
</dbReference>
<dbReference type="AlphaFoldDB" id="A0A1H8WG34"/>
<keyword evidence="2" id="KW-1185">Reference proteome</keyword>
<protein>
    <submittedName>
        <fullName evidence="1">Uncharacterized protein</fullName>
    </submittedName>
</protein>
<gene>
    <name evidence="1" type="ORF">SAMN05216388_10586</name>
</gene>
<proteinExistence type="predicted"/>
<sequence length="501" mass="56450">MRTPLMDSEEYIEAIRTGTERVEEIQRFTRIDNHCVADLVSGVQDTQNDYDDDPAPRPVSRIDLSNIIKRFHTRAGTLTKTVSEELSAFEAGAQILRVAHQPNFLPYRGLMGQFVLLNTTAKELQMQDTGNVTQLYFIVDHDTARNYRFRTAHFPDPTQNEGVAPISVTELINRKDTVMTAIDAPSSDTVNKWVKNIGDYATVHNSKLAPSHPLGIHPDTIDQRKEQLQTLLQTAQECARSMAEFNAIVLSRIVNGWWNLPTLFLPLSECRSLLRPHYQYMLRRWGKIRELAASTIELFEGKGFAFSTNLKARLDKVPFWYICPSCQSRNPVNNKSGNLDIESECCGCGVHLSRSFGTWTAPDLGAELDQITPRTILDDLLDMIGFNIDGGVGYQSSLEHVIIAHSLATQLGWTPPPELYWRPYGYDLTPTEVLADEALKGSTRPHIQNPERALETVFTGRATIGYNILFNGCQNLRDRLTAHFDSDTTVNKPLATRSQLQ</sequence>
<evidence type="ECO:0000313" key="2">
    <source>
        <dbReference type="Proteomes" id="UP000198775"/>
    </source>
</evidence>